<accession>A0A7K3M9H3</accession>
<keyword evidence="1" id="KW-0812">Transmembrane</keyword>
<name>A0A7K3M9H3_9ACTN</name>
<comment type="caution">
    <text evidence="2">The sequence shown here is derived from an EMBL/GenBank/DDBJ whole genome shotgun (WGS) entry which is preliminary data.</text>
</comment>
<evidence type="ECO:0000313" key="3">
    <source>
        <dbReference type="Proteomes" id="UP000460435"/>
    </source>
</evidence>
<dbReference type="EMBL" id="WLZY01000009">
    <property type="protein sequence ID" value="NDL59934.1"/>
    <property type="molecule type" value="Genomic_DNA"/>
</dbReference>
<dbReference type="AlphaFoldDB" id="A0A7K3M9H3"/>
<evidence type="ECO:0000313" key="2">
    <source>
        <dbReference type="EMBL" id="NDL59934.1"/>
    </source>
</evidence>
<sequence>MSNAWDEAGQALRNSHLYVHPDAEAELDAAGRPFSAADQDEARSLLDNAATPIWVAVLPVGSVDAGASVRDLANRVGQPGTYMAVLSDGRVDARSTDLDGVSGAAQDASRISDDMLGLVENTINRVEGLAEGGNGTGTGAGGPGTRGGGGFLPLAILAAAGGGGFLLYRRNKRNRERTELEQVRGALDEDITMYGERLSELDLDVRTDSAVPIEARQEYGRALDLYENAKMYADRAEKAEDLRGVTNALEEGRWLLGCVQARINGEPLPDRRAPCFFDPGHGPSVEDVSWAPPGGVPRPVPACANDAIRIKQGFDPDVRLVHVGDGERRPYWEAGPAYSGWAAGYFGAVLPAMMVGTMLGTTMAAPMAYGAGGAGEGGGDFGGGFDDGGGGDFGGGFGDGGGGDFGGGFGDFGL</sequence>
<proteinExistence type="predicted"/>
<dbReference type="Proteomes" id="UP000460435">
    <property type="component" value="Unassembled WGS sequence"/>
</dbReference>
<dbReference type="RefSeq" id="WP_162452646.1">
    <property type="nucleotide sequence ID" value="NZ_WLZY01000009.1"/>
</dbReference>
<keyword evidence="1" id="KW-0472">Membrane</keyword>
<evidence type="ECO:0000256" key="1">
    <source>
        <dbReference type="SAM" id="Phobius"/>
    </source>
</evidence>
<keyword evidence="3" id="KW-1185">Reference proteome</keyword>
<feature type="transmembrane region" description="Helical" evidence="1">
    <location>
        <begin position="150"/>
        <end position="168"/>
    </location>
</feature>
<protein>
    <submittedName>
        <fullName evidence="2">Uncharacterized protein</fullName>
    </submittedName>
</protein>
<reference evidence="2 3" key="1">
    <citation type="submission" date="2019-11" db="EMBL/GenBank/DDBJ databases">
        <authorList>
            <person name="Li X.-J."/>
            <person name="Feng X.-M."/>
        </authorList>
    </citation>
    <scope>NUCLEOTIDE SEQUENCE [LARGE SCALE GENOMIC DNA]</scope>
    <source>
        <strain evidence="2 3">XMNu-373</strain>
    </source>
</reference>
<keyword evidence="1" id="KW-1133">Transmembrane helix</keyword>
<gene>
    <name evidence="2" type="ORF">F7O44_22930</name>
</gene>
<organism evidence="2 3">
    <name type="scientific">Phytoactinopolyspora mesophila</name>
    <dbReference type="NCBI Taxonomy" id="2650750"/>
    <lineage>
        <taxon>Bacteria</taxon>
        <taxon>Bacillati</taxon>
        <taxon>Actinomycetota</taxon>
        <taxon>Actinomycetes</taxon>
        <taxon>Jiangellales</taxon>
        <taxon>Jiangellaceae</taxon>
        <taxon>Phytoactinopolyspora</taxon>
    </lineage>
</organism>